<comment type="caution">
    <text evidence="3">The sequence shown here is derived from an EMBL/GenBank/DDBJ whole genome shotgun (WGS) entry which is preliminary data.</text>
</comment>
<gene>
    <name evidence="3" type="ORF">NPIL_219441</name>
    <name evidence="2" type="ORF">NPIL_39351</name>
</gene>
<dbReference type="Proteomes" id="UP000887013">
    <property type="component" value="Unassembled WGS sequence"/>
</dbReference>
<evidence type="ECO:0000313" key="2">
    <source>
        <dbReference type="EMBL" id="GFS85758.1"/>
    </source>
</evidence>
<evidence type="ECO:0000313" key="4">
    <source>
        <dbReference type="Proteomes" id="UP000887013"/>
    </source>
</evidence>
<feature type="compositionally biased region" description="Basic and acidic residues" evidence="1">
    <location>
        <begin position="1"/>
        <end position="13"/>
    </location>
</feature>
<organism evidence="3 4">
    <name type="scientific">Nephila pilipes</name>
    <name type="common">Giant wood spider</name>
    <name type="synonym">Nephila maculata</name>
    <dbReference type="NCBI Taxonomy" id="299642"/>
    <lineage>
        <taxon>Eukaryota</taxon>
        <taxon>Metazoa</taxon>
        <taxon>Ecdysozoa</taxon>
        <taxon>Arthropoda</taxon>
        <taxon>Chelicerata</taxon>
        <taxon>Arachnida</taxon>
        <taxon>Araneae</taxon>
        <taxon>Araneomorphae</taxon>
        <taxon>Entelegynae</taxon>
        <taxon>Araneoidea</taxon>
        <taxon>Nephilidae</taxon>
        <taxon>Nephila</taxon>
    </lineage>
</organism>
<evidence type="ECO:0000313" key="3">
    <source>
        <dbReference type="EMBL" id="GFT32816.1"/>
    </source>
</evidence>
<reference evidence="3" key="1">
    <citation type="submission" date="2020-08" db="EMBL/GenBank/DDBJ databases">
        <title>Multicomponent nature underlies the extraordinary mechanical properties of spider dragline silk.</title>
        <authorList>
            <person name="Kono N."/>
            <person name="Nakamura H."/>
            <person name="Mori M."/>
            <person name="Yoshida Y."/>
            <person name="Ohtoshi R."/>
            <person name="Malay A.D."/>
            <person name="Moran D.A.P."/>
            <person name="Tomita M."/>
            <person name="Numata K."/>
            <person name="Arakawa K."/>
        </authorList>
    </citation>
    <scope>NUCLEOTIDE SEQUENCE</scope>
</reference>
<evidence type="ECO:0000256" key="1">
    <source>
        <dbReference type="SAM" id="MobiDB-lite"/>
    </source>
</evidence>
<feature type="region of interest" description="Disordered" evidence="1">
    <location>
        <begin position="1"/>
        <end position="20"/>
    </location>
</feature>
<proteinExistence type="predicted"/>
<accession>A0A8X6NTX7</accession>
<keyword evidence="4" id="KW-1185">Reference proteome</keyword>
<dbReference type="AlphaFoldDB" id="A0A8X6NTX7"/>
<protein>
    <submittedName>
        <fullName evidence="3">Uncharacterized protein</fullName>
    </submittedName>
</protein>
<sequence length="79" mass="9286">MNAGRPEEKRQERSPSLGGTRLRSILPFDILNAETIFPCSFPFHSEQDRRLSHFITIRHGNDFEKLFGNRKRRTDSELK</sequence>
<dbReference type="EMBL" id="BMAW01061772">
    <property type="protein sequence ID" value="GFT32816.1"/>
    <property type="molecule type" value="Genomic_DNA"/>
</dbReference>
<name>A0A8X6NTX7_NEPPI</name>
<dbReference type="EMBL" id="BMAW01003846">
    <property type="protein sequence ID" value="GFS85758.1"/>
    <property type="molecule type" value="Genomic_DNA"/>
</dbReference>